<accession>A0A0E0HZS0</accession>
<organism evidence="2">
    <name type="scientific">Oryza nivara</name>
    <name type="common">Indian wild rice</name>
    <name type="synonym">Oryza sativa f. spontanea</name>
    <dbReference type="NCBI Taxonomy" id="4536"/>
    <lineage>
        <taxon>Eukaryota</taxon>
        <taxon>Viridiplantae</taxon>
        <taxon>Streptophyta</taxon>
        <taxon>Embryophyta</taxon>
        <taxon>Tracheophyta</taxon>
        <taxon>Spermatophyta</taxon>
        <taxon>Magnoliopsida</taxon>
        <taxon>Liliopsida</taxon>
        <taxon>Poales</taxon>
        <taxon>Poaceae</taxon>
        <taxon>BOP clade</taxon>
        <taxon>Oryzoideae</taxon>
        <taxon>Oryzeae</taxon>
        <taxon>Oryzinae</taxon>
        <taxon>Oryza</taxon>
    </lineage>
</organism>
<reference evidence="2" key="1">
    <citation type="submission" date="2015-04" db="UniProtKB">
        <authorList>
            <consortium name="EnsemblPlants"/>
        </authorList>
    </citation>
    <scope>IDENTIFICATION</scope>
    <source>
        <strain evidence="2">SL10</strain>
    </source>
</reference>
<dbReference type="Proteomes" id="UP000006591">
    <property type="component" value="Chromosome 7"/>
</dbReference>
<dbReference type="Gramene" id="ONIVA07G10270.1">
    <property type="protein sequence ID" value="ONIVA07G10270.1"/>
    <property type="gene ID" value="ONIVA07G10270"/>
</dbReference>
<reference evidence="2" key="2">
    <citation type="submission" date="2018-04" db="EMBL/GenBank/DDBJ databases">
        <title>OnivRS2 (Oryza nivara Reference Sequence Version 2).</title>
        <authorList>
            <person name="Zhang J."/>
            <person name="Kudrna D."/>
            <person name="Lee S."/>
            <person name="Talag J."/>
            <person name="Rajasekar S."/>
            <person name="Welchert J."/>
            <person name="Hsing Y.-I."/>
            <person name="Wing R.A."/>
        </authorList>
    </citation>
    <scope>NUCLEOTIDE SEQUENCE [LARGE SCALE GENOMIC DNA]</scope>
    <source>
        <strain evidence="2">SL10</strain>
    </source>
</reference>
<evidence type="ECO:0000313" key="3">
    <source>
        <dbReference type="Proteomes" id="UP000006591"/>
    </source>
</evidence>
<keyword evidence="3" id="KW-1185">Reference proteome</keyword>
<evidence type="ECO:0000256" key="1">
    <source>
        <dbReference type="SAM" id="MobiDB-lite"/>
    </source>
</evidence>
<proteinExistence type="predicted"/>
<dbReference type="AlphaFoldDB" id="A0A0E0HZS0"/>
<sequence length="142" mass="15862">MTGKTNPPLLLLLSSFLVRFLQFASRLGLWFLKIHGVDDVVERREIACIQDVEVPILLTLDSTLVASSSQPPPPLPPPPPPRTPQHQISHHDPQLDVSHTADLGHRHWTPKMDFPKFDGNGVCGDYGYPIPTRHGYPTSYRG</sequence>
<evidence type="ECO:0000313" key="2">
    <source>
        <dbReference type="EnsemblPlants" id="ONIVA07G10270.1"/>
    </source>
</evidence>
<feature type="compositionally biased region" description="Pro residues" evidence="1">
    <location>
        <begin position="70"/>
        <end position="83"/>
    </location>
</feature>
<dbReference type="EnsemblPlants" id="ONIVA07G10270.1">
    <property type="protein sequence ID" value="ONIVA07G10270.1"/>
    <property type="gene ID" value="ONIVA07G10270"/>
</dbReference>
<protein>
    <submittedName>
        <fullName evidence="2">Uncharacterized protein</fullName>
    </submittedName>
</protein>
<feature type="region of interest" description="Disordered" evidence="1">
    <location>
        <begin position="65"/>
        <end position="102"/>
    </location>
</feature>
<dbReference type="HOGENOM" id="CLU_1818965_0_0_1"/>
<name>A0A0E0HZS0_ORYNI</name>